<dbReference type="PANTHER" id="PTHR39189:SF1">
    <property type="entry name" value="UPF0173 METAL-DEPENDENT HYDROLASE YTKL"/>
    <property type="match status" value="1"/>
</dbReference>
<dbReference type="AlphaFoldDB" id="A0A1F6LH19"/>
<gene>
    <name evidence="1" type="ORF">A2725_03195</name>
</gene>
<evidence type="ECO:0000313" key="1">
    <source>
        <dbReference type="EMBL" id="OGH58677.1"/>
    </source>
</evidence>
<name>A0A1F6LH19_9BACT</name>
<comment type="caution">
    <text evidence="1">The sequence shown here is derived from an EMBL/GenBank/DDBJ whole genome shotgun (WGS) entry which is preliminary data.</text>
</comment>
<accession>A0A1F6LH19</accession>
<sequence length="204" mass="22409">MHLSWLGSTAIKIQAKPFNEDITLVLDTYKPKIGSFPRNLTAHIALYTRGEEDSITISGNPFTLSIPGECENKGILIMGVQGEKADETMFRIDAEDISVAHLGLASKQLTDAQLEVFAGVDVLILPIGGQDSYDAETAVKIVNSIEPRIIIPMAFKSDNDPKATTVDNFLKEMGSADIKPEKKVILKQKDLPQEETQIIVLEKE</sequence>
<dbReference type="PANTHER" id="PTHR39189">
    <property type="entry name" value="UPF0173 METAL-DEPENDENT HYDROLASE YTKL"/>
    <property type="match status" value="1"/>
</dbReference>
<dbReference type="InterPro" id="IPR036866">
    <property type="entry name" value="RibonucZ/Hydroxyglut_hydro"/>
</dbReference>
<organism evidence="1 2">
    <name type="scientific">Candidatus Magasanikbacteria bacterium RIFCSPHIGHO2_01_FULL_33_34</name>
    <dbReference type="NCBI Taxonomy" id="1798671"/>
    <lineage>
        <taxon>Bacteria</taxon>
        <taxon>Candidatus Magasanikiibacteriota</taxon>
    </lineage>
</organism>
<proteinExistence type="predicted"/>
<dbReference type="Pfam" id="PF13483">
    <property type="entry name" value="Lactamase_B_3"/>
    <property type="match status" value="1"/>
</dbReference>
<evidence type="ECO:0000313" key="2">
    <source>
        <dbReference type="Proteomes" id="UP000177067"/>
    </source>
</evidence>
<protein>
    <recommendedName>
        <fullName evidence="3">Lactamase</fullName>
    </recommendedName>
</protein>
<reference evidence="1 2" key="1">
    <citation type="journal article" date="2016" name="Nat. Commun.">
        <title>Thousands of microbial genomes shed light on interconnected biogeochemical processes in an aquifer system.</title>
        <authorList>
            <person name="Anantharaman K."/>
            <person name="Brown C.T."/>
            <person name="Hug L.A."/>
            <person name="Sharon I."/>
            <person name="Castelle C.J."/>
            <person name="Probst A.J."/>
            <person name="Thomas B.C."/>
            <person name="Singh A."/>
            <person name="Wilkins M.J."/>
            <person name="Karaoz U."/>
            <person name="Brodie E.L."/>
            <person name="Williams K.H."/>
            <person name="Hubbard S.S."/>
            <person name="Banfield J.F."/>
        </authorList>
    </citation>
    <scope>NUCLEOTIDE SEQUENCE [LARGE SCALE GENOMIC DNA]</scope>
</reference>
<dbReference type="Proteomes" id="UP000177067">
    <property type="component" value="Unassembled WGS sequence"/>
</dbReference>
<evidence type="ECO:0008006" key="3">
    <source>
        <dbReference type="Google" id="ProtNLM"/>
    </source>
</evidence>
<dbReference type="SUPFAM" id="SSF56281">
    <property type="entry name" value="Metallo-hydrolase/oxidoreductase"/>
    <property type="match status" value="1"/>
</dbReference>
<dbReference type="EMBL" id="MFPS01000009">
    <property type="protein sequence ID" value="OGH58677.1"/>
    <property type="molecule type" value="Genomic_DNA"/>
</dbReference>
<dbReference type="Gene3D" id="3.60.15.10">
    <property type="entry name" value="Ribonuclease Z/Hydroxyacylglutathione hydrolase-like"/>
    <property type="match status" value="1"/>
</dbReference>